<keyword evidence="2 5" id="KW-0479">Metal-binding</keyword>
<dbReference type="RefSeq" id="WP_037635175.1">
    <property type="nucleotide sequence ID" value="NZ_BHXC01000001.1"/>
</dbReference>
<dbReference type="AlphaFoldDB" id="A0A059WG04"/>
<accession>A0A059WG04</accession>
<evidence type="ECO:0000256" key="5">
    <source>
        <dbReference type="RuleBase" id="RU361277"/>
    </source>
</evidence>
<dbReference type="SUPFAM" id="SSF50129">
    <property type="entry name" value="GroES-like"/>
    <property type="match status" value="1"/>
</dbReference>
<sequence>MRAVVLHHQGDVRVEDVPEPAIEEPTDVLVRVVAAGVCGSDLHVLRGTSPLPRPIRSGHEFVGIVTDVGAGVTTLRPGQFVIAPFSTSDGSCADCLRGMPIACESGMFFGEFGPDGTALDGGQAECVRVPLADTTLLALPEVPPDDLVPALLTLADVLPTGHEAAVHAGVGPGSTVVVVGDGAVGQCATLACRRLGAERIVVMSRHPLRQQLARAHGATDVVAGRGDEGAAEVAELLGGGSGHVIEAVGTSQSVRQAIGCARPGGRIGYVGLPWGVSLPLWELFGKNLSLSGGGANVRVTMPELVGDVLDSTLRPGGVFDATFHLVDAPKAFHAMDARQCIKPLLRP</sequence>
<comment type="caution">
    <text evidence="8">The sequence shown here is derived from an EMBL/GenBank/DDBJ whole genome shotgun (WGS) entry which is preliminary data.</text>
</comment>
<evidence type="ECO:0000313" key="9">
    <source>
        <dbReference type="Proteomes" id="UP000288351"/>
    </source>
</evidence>
<dbReference type="PANTHER" id="PTHR42813:SF2">
    <property type="entry name" value="DEHYDROGENASE, ZINC-CONTAINING, PUTATIVE (AFU_ORTHOLOGUE AFUA_2G02810)-RELATED"/>
    <property type="match status" value="1"/>
</dbReference>
<comment type="cofactor">
    <cofactor evidence="1 5">
        <name>Zn(2+)</name>
        <dbReference type="ChEBI" id="CHEBI:29105"/>
    </cofactor>
</comment>
<dbReference type="GO" id="GO:0016491">
    <property type="term" value="F:oxidoreductase activity"/>
    <property type="evidence" value="ECO:0007669"/>
    <property type="project" value="UniProtKB-KW"/>
</dbReference>
<keyword evidence="3 5" id="KW-0862">Zinc</keyword>
<evidence type="ECO:0000256" key="3">
    <source>
        <dbReference type="ARBA" id="ARBA00022833"/>
    </source>
</evidence>
<evidence type="ECO:0000256" key="1">
    <source>
        <dbReference type="ARBA" id="ARBA00001947"/>
    </source>
</evidence>
<dbReference type="SUPFAM" id="SSF51735">
    <property type="entry name" value="NAD(P)-binding Rossmann-fold domains"/>
    <property type="match status" value="1"/>
</dbReference>
<proteinExistence type="inferred from homology"/>
<evidence type="ECO:0000259" key="6">
    <source>
        <dbReference type="Pfam" id="PF00107"/>
    </source>
</evidence>
<dbReference type="eggNOG" id="COG1063">
    <property type="taxonomic scope" value="Bacteria"/>
</dbReference>
<evidence type="ECO:0000313" key="8">
    <source>
        <dbReference type="EMBL" id="GCB87604.1"/>
    </source>
</evidence>
<evidence type="ECO:0000259" key="7">
    <source>
        <dbReference type="Pfam" id="PF08240"/>
    </source>
</evidence>
<dbReference type="InterPro" id="IPR013154">
    <property type="entry name" value="ADH-like_N"/>
</dbReference>
<feature type="domain" description="Alcohol dehydrogenase-like C-terminal" evidence="6">
    <location>
        <begin position="183"/>
        <end position="292"/>
    </location>
</feature>
<organism evidence="8 9">
    <name type="scientific">Streptomyces noursei</name>
    <name type="common">Streptomyces albulus</name>
    <dbReference type="NCBI Taxonomy" id="1971"/>
    <lineage>
        <taxon>Bacteria</taxon>
        <taxon>Bacillati</taxon>
        <taxon>Actinomycetota</taxon>
        <taxon>Actinomycetes</taxon>
        <taxon>Kitasatosporales</taxon>
        <taxon>Streptomycetaceae</taxon>
        <taxon>Streptomyces</taxon>
    </lineage>
</organism>
<evidence type="ECO:0000256" key="2">
    <source>
        <dbReference type="ARBA" id="ARBA00022723"/>
    </source>
</evidence>
<dbReference type="Pfam" id="PF08240">
    <property type="entry name" value="ADH_N"/>
    <property type="match status" value="1"/>
</dbReference>
<comment type="similarity">
    <text evidence="5">Belongs to the zinc-containing alcohol dehydrogenase family.</text>
</comment>
<reference evidence="8 9" key="1">
    <citation type="journal article" date="2019" name="Microbiol. Resour. Announc.">
        <title>Draft Genome Sequence of the Most Traditional epsilon-Poly-l-Lysine Producer, Streptomyces albulus NBRC14147.</title>
        <authorList>
            <person name="Yamanaka K."/>
            <person name="Hamano Y."/>
        </authorList>
    </citation>
    <scope>NUCLEOTIDE SEQUENCE [LARGE SCALE GENOMIC DNA]</scope>
    <source>
        <strain evidence="8 9">NBRC 14147</strain>
    </source>
</reference>
<dbReference type="Gene3D" id="3.40.50.720">
    <property type="entry name" value="NAD(P)-binding Rossmann-like Domain"/>
    <property type="match status" value="1"/>
</dbReference>
<protein>
    <submittedName>
        <fullName evidence="8">IMP dehydrogenase</fullName>
    </submittedName>
</protein>
<name>A0A059WG04_STRNR</name>
<dbReference type="Proteomes" id="UP000288351">
    <property type="component" value="Unassembled WGS sequence"/>
</dbReference>
<dbReference type="InterPro" id="IPR011032">
    <property type="entry name" value="GroES-like_sf"/>
</dbReference>
<gene>
    <name evidence="8" type="ORF">SALB_00255</name>
</gene>
<evidence type="ECO:0000256" key="4">
    <source>
        <dbReference type="ARBA" id="ARBA00023002"/>
    </source>
</evidence>
<feature type="domain" description="Alcohol dehydrogenase-like N-terminal" evidence="7">
    <location>
        <begin position="25"/>
        <end position="133"/>
    </location>
</feature>
<dbReference type="InterPro" id="IPR002328">
    <property type="entry name" value="ADH_Zn_CS"/>
</dbReference>
<dbReference type="InterPro" id="IPR013149">
    <property type="entry name" value="ADH-like_C"/>
</dbReference>
<keyword evidence="4" id="KW-0560">Oxidoreductase</keyword>
<dbReference type="GO" id="GO:0008270">
    <property type="term" value="F:zinc ion binding"/>
    <property type="evidence" value="ECO:0007669"/>
    <property type="project" value="InterPro"/>
</dbReference>
<dbReference type="Gene3D" id="3.90.180.10">
    <property type="entry name" value="Medium-chain alcohol dehydrogenases, catalytic domain"/>
    <property type="match status" value="1"/>
</dbReference>
<dbReference type="PANTHER" id="PTHR42813">
    <property type="entry name" value="ZINC-TYPE ALCOHOL DEHYDROGENASE-LIKE"/>
    <property type="match status" value="1"/>
</dbReference>
<dbReference type="PROSITE" id="PS00059">
    <property type="entry name" value="ADH_ZINC"/>
    <property type="match status" value="1"/>
</dbReference>
<dbReference type="STRING" id="68570.DC74_7950"/>
<dbReference type="Pfam" id="PF00107">
    <property type="entry name" value="ADH_zinc_N"/>
    <property type="match status" value="1"/>
</dbReference>
<dbReference type="InterPro" id="IPR036291">
    <property type="entry name" value="NAD(P)-bd_dom_sf"/>
</dbReference>
<dbReference type="EMBL" id="BHXC01000001">
    <property type="protein sequence ID" value="GCB87604.1"/>
    <property type="molecule type" value="Genomic_DNA"/>
</dbReference>